<proteinExistence type="predicted"/>
<dbReference type="PROSITE" id="PS51272">
    <property type="entry name" value="SLH"/>
    <property type="match status" value="2"/>
</dbReference>
<keyword evidence="4" id="KW-1185">Reference proteome</keyword>
<dbReference type="InterPro" id="IPR001119">
    <property type="entry name" value="SLH_dom"/>
</dbReference>
<dbReference type="InterPro" id="IPR051465">
    <property type="entry name" value="Cell_Envelope_Struct_Comp"/>
</dbReference>
<dbReference type="RefSeq" id="WP_377769381.1">
    <property type="nucleotide sequence ID" value="NZ_JBHUHO010000004.1"/>
</dbReference>
<organism evidence="3 4">
    <name type="scientific">Paenibacillus yanchengensis</name>
    <dbReference type="NCBI Taxonomy" id="2035833"/>
    <lineage>
        <taxon>Bacteria</taxon>
        <taxon>Bacillati</taxon>
        <taxon>Bacillota</taxon>
        <taxon>Bacilli</taxon>
        <taxon>Bacillales</taxon>
        <taxon>Paenibacillaceae</taxon>
        <taxon>Paenibacillus</taxon>
    </lineage>
</organism>
<feature type="domain" description="SLH" evidence="2">
    <location>
        <begin position="30"/>
        <end position="93"/>
    </location>
</feature>
<dbReference type="PANTHER" id="PTHR43308:SF5">
    <property type="entry name" value="S-LAYER PROTEIN _ PEPTIDOGLYCAN ENDO-BETA-N-ACETYLGLUCOSAMINIDASE"/>
    <property type="match status" value="1"/>
</dbReference>
<evidence type="ECO:0000313" key="3">
    <source>
        <dbReference type="EMBL" id="MFD2114400.1"/>
    </source>
</evidence>
<comment type="caution">
    <text evidence="3">The sequence shown here is derived from an EMBL/GenBank/DDBJ whole genome shotgun (WGS) entry which is preliminary data.</text>
</comment>
<feature type="signal peptide" evidence="1">
    <location>
        <begin position="1"/>
        <end position="26"/>
    </location>
</feature>
<keyword evidence="1" id="KW-0732">Signal</keyword>
<reference evidence="4" key="1">
    <citation type="journal article" date="2019" name="Int. J. Syst. Evol. Microbiol.">
        <title>The Global Catalogue of Microorganisms (GCM) 10K type strain sequencing project: providing services to taxonomists for standard genome sequencing and annotation.</title>
        <authorList>
            <consortium name="The Broad Institute Genomics Platform"/>
            <consortium name="The Broad Institute Genome Sequencing Center for Infectious Disease"/>
            <person name="Wu L."/>
            <person name="Ma J."/>
        </authorList>
    </citation>
    <scope>NUCLEOTIDE SEQUENCE [LARGE SCALE GENOMIC DNA]</scope>
    <source>
        <strain evidence="4">GH52</strain>
    </source>
</reference>
<sequence length="420" mass="48840">MKKVILSMMAALLMFLVLPIMPKASANENSASVPFNDISTHWAKNNILQAYEKGLVDGFPDGSFRPDDVVQADQFVVMMLRAFSMTEDGRTTFDMAWYDQLAEYQPGFLGEIRAAVRKNNFDFQTAKKGYWAKPYIDMLYEMPYLLEFDGVFPKEYKRFEKNLKREEASFLLGEWYSKFEGGVENNYHEFVRKNSGLKDFVTGSGYVAVYHPTMLITGIMAGYPNGYFYPNRYVTRAEALTMVLRLRNPELRTPYKPNLKGQYYMELNGKIILFPDKFKYDTYNNILELAEKHVTKGYVDVAQFSLSIFKNKDDADSWIYLTKIGRYEIRPQTEFGVTVSSSDAREIRMRYPKTRKMPNSQALFDAVVEVFAGKGKGKELNKLMKSYEKDLSKEKYFTFNNRKYSMVMQSGEDILLKYNY</sequence>
<dbReference type="Pfam" id="PF00395">
    <property type="entry name" value="SLH"/>
    <property type="match status" value="2"/>
</dbReference>
<dbReference type="PANTHER" id="PTHR43308">
    <property type="entry name" value="OUTER MEMBRANE PROTEIN ALPHA-RELATED"/>
    <property type="match status" value="1"/>
</dbReference>
<gene>
    <name evidence="3" type="ORF">ACFSJH_01355</name>
</gene>
<feature type="domain" description="SLH" evidence="2">
    <location>
        <begin position="194"/>
        <end position="257"/>
    </location>
</feature>
<feature type="chain" id="PRO_5046401140" evidence="1">
    <location>
        <begin position="27"/>
        <end position="420"/>
    </location>
</feature>
<name>A0ABW4YFA5_9BACL</name>
<dbReference type="Proteomes" id="UP001597362">
    <property type="component" value="Unassembled WGS sequence"/>
</dbReference>
<accession>A0ABW4YFA5</accession>
<dbReference type="EMBL" id="JBHUHO010000004">
    <property type="protein sequence ID" value="MFD2114400.1"/>
    <property type="molecule type" value="Genomic_DNA"/>
</dbReference>
<protein>
    <submittedName>
        <fullName evidence="3">S-layer homology domain-containing protein</fullName>
    </submittedName>
</protein>
<evidence type="ECO:0000313" key="4">
    <source>
        <dbReference type="Proteomes" id="UP001597362"/>
    </source>
</evidence>
<evidence type="ECO:0000256" key="1">
    <source>
        <dbReference type="SAM" id="SignalP"/>
    </source>
</evidence>
<evidence type="ECO:0000259" key="2">
    <source>
        <dbReference type="PROSITE" id="PS51272"/>
    </source>
</evidence>